<dbReference type="PROSITE" id="PS50234">
    <property type="entry name" value="VWFA"/>
    <property type="match status" value="1"/>
</dbReference>
<name>A0A8S3ZQ29_9EUPU</name>
<feature type="signal peptide" evidence="1">
    <location>
        <begin position="1"/>
        <end position="20"/>
    </location>
</feature>
<feature type="non-terminal residue" evidence="3">
    <location>
        <position position="154"/>
    </location>
</feature>
<protein>
    <recommendedName>
        <fullName evidence="2">VWFA domain-containing protein</fullName>
    </recommendedName>
</protein>
<dbReference type="PANTHER" id="PTHR24020">
    <property type="entry name" value="COLLAGEN ALPHA"/>
    <property type="match status" value="1"/>
</dbReference>
<dbReference type="Gene3D" id="3.40.50.410">
    <property type="entry name" value="von Willebrand factor, type A domain"/>
    <property type="match status" value="1"/>
</dbReference>
<sequence length="154" mass="16440">MTMNIVVLMMMLGCCSFTSATGNGTGATGNGTAPCRNNLAISFCLDSSGSMTKPNFDQQKDAVTYLIDRLNMSSGNVQLTVASYGSNCYPPVNNYTRNSTLAKEMVKNTTYRGSTTETGLCLKWANGLHDTYGDPKAVCLILIMTDGGSTNQTQ</sequence>
<dbReference type="Proteomes" id="UP000678393">
    <property type="component" value="Unassembled WGS sequence"/>
</dbReference>
<dbReference type="InterPro" id="IPR002035">
    <property type="entry name" value="VWF_A"/>
</dbReference>
<dbReference type="Pfam" id="PF00092">
    <property type="entry name" value="VWA"/>
    <property type="match status" value="1"/>
</dbReference>
<dbReference type="PANTHER" id="PTHR24020:SF20">
    <property type="entry name" value="PH DOMAIN-CONTAINING PROTEIN"/>
    <property type="match status" value="1"/>
</dbReference>
<gene>
    <name evidence="3" type="ORF">CUNI_LOCUS17175</name>
</gene>
<dbReference type="CDD" id="cd00198">
    <property type="entry name" value="vWFA"/>
    <property type="match status" value="1"/>
</dbReference>
<evidence type="ECO:0000256" key="1">
    <source>
        <dbReference type="SAM" id="SignalP"/>
    </source>
</evidence>
<feature type="chain" id="PRO_5035907220" description="VWFA domain-containing protein" evidence="1">
    <location>
        <begin position="21"/>
        <end position="154"/>
    </location>
</feature>
<dbReference type="AlphaFoldDB" id="A0A8S3ZQ29"/>
<keyword evidence="1" id="KW-0732">Signal</keyword>
<evidence type="ECO:0000313" key="4">
    <source>
        <dbReference type="Proteomes" id="UP000678393"/>
    </source>
</evidence>
<reference evidence="3" key="1">
    <citation type="submission" date="2021-04" db="EMBL/GenBank/DDBJ databases">
        <authorList>
            <consortium name="Molecular Ecology Group"/>
        </authorList>
    </citation>
    <scope>NUCLEOTIDE SEQUENCE</scope>
</reference>
<dbReference type="InterPro" id="IPR050525">
    <property type="entry name" value="ECM_Assembly_Org"/>
</dbReference>
<accession>A0A8S3ZQ29</accession>
<evidence type="ECO:0000259" key="2">
    <source>
        <dbReference type="PROSITE" id="PS50234"/>
    </source>
</evidence>
<feature type="domain" description="VWFA" evidence="2">
    <location>
        <begin position="40"/>
        <end position="154"/>
    </location>
</feature>
<proteinExistence type="predicted"/>
<dbReference type="InterPro" id="IPR036465">
    <property type="entry name" value="vWFA_dom_sf"/>
</dbReference>
<evidence type="ECO:0000313" key="3">
    <source>
        <dbReference type="EMBL" id="CAG5131617.1"/>
    </source>
</evidence>
<dbReference type="EMBL" id="CAJHNH020004779">
    <property type="protein sequence ID" value="CAG5131617.1"/>
    <property type="molecule type" value="Genomic_DNA"/>
</dbReference>
<comment type="caution">
    <text evidence="3">The sequence shown here is derived from an EMBL/GenBank/DDBJ whole genome shotgun (WGS) entry which is preliminary data.</text>
</comment>
<keyword evidence="4" id="KW-1185">Reference proteome</keyword>
<dbReference type="SUPFAM" id="SSF53300">
    <property type="entry name" value="vWA-like"/>
    <property type="match status" value="1"/>
</dbReference>
<organism evidence="3 4">
    <name type="scientific">Candidula unifasciata</name>
    <dbReference type="NCBI Taxonomy" id="100452"/>
    <lineage>
        <taxon>Eukaryota</taxon>
        <taxon>Metazoa</taxon>
        <taxon>Spiralia</taxon>
        <taxon>Lophotrochozoa</taxon>
        <taxon>Mollusca</taxon>
        <taxon>Gastropoda</taxon>
        <taxon>Heterobranchia</taxon>
        <taxon>Euthyneura</taxon>
        <taxon>Panpulmonata</taxon>
        <taxon>Eupulmonata</taxon>
        <taxon>Stylommatophora</taxon>
        <taxon>Helicina</taxon>
        <taxon>Helicoidea</taxon>
        <taxon>Geomitridae</taxon>
        <taxon>Candidula</taxon>
    </lineage>
</organism>